<gene>
    <name evidence="2" type="ORF">T03_13595</name>
</gene>
<feature type="compositionally biased region" description="Polar residues" evidence="1">
    <location>
        <begin position="181"/>
        <end position="196"/>
    </location>
</feature>
<feature type="region of interest" description="Disordered" evidence="1">
    <location>
        <begin position="510"/>
        <end position="536"/>
    </location>
</feature>
<reference evidence="2 3" key="1">
    <citation type="submission" date="2015-01" db="EMBL/GenBank/DDBJ databases">
        <title>Evolution of Trichinella species and genotypes.</title>
        <authorList>
            <person name="Korhonen P.K."/>
            <person name="Edoardo P."/>
            <person name="Giuseppe L.R."/>
            <person name="Gasser R.B."/>
        </authorList>
    </citation>
    <scope>NUCLEOTIDE SEQUENCE [LARGE SCALE GENOMIC DNA]</scope>
    <source>
        <strain evidence="2">ISS120</strain>
    </source>
</reference>
<dbReference type="Proteomes" id="UP000054653">
    <property type="component" value="Unassembled WGS sequence"/>
</dbReference>
<sequence>LILGASMENKQSGNNSNYLENLDAPTFKSFATDDASSVDDSWFDRRKETPILKQVDIFDEKQQNNDSLANNHKNLSAYSSNMEKDDKEEISCQLDLVSSPLIREKSYEVITTNKADDFLQGNIIEPVELVGRSPVEYLEKRYSVSRLQVRRIMKNKSSTVGDTNQKAECPVQLQSEKRKSLSGNIQPTTTPAKDQSFKSLGTSISEIEKAVVSQLVITKSEMSKTPVSTMQSMRASSNKARRTDQPSHVGAQRYHTPLAAPKNAVQWKPVTNNNNNKPNDAKKQVKQFPTAKTDERVKVGSLKPLRVLANSGPKLHDNGEKATSNQQNVAKLDYNNEASVKLNAPGIQKGFSTKSAANEGTPEKQRGNQLKRGVPAWAHSPNVGLRLGQKKALTKPMPFQLGNRSSSAVLTEKVSSVQSSKTAHAVVVNKQQPAQKLTTFRVSSTHTVTKEFRFATEERCRHYLEKEKARKKTMKLLLLLLYRNHKELVFSSVWYIHFVAFQMPKKTQTAAETPRVDKYSSAKKLQPGAKSSVSTSSSVVGDVKKSQIKRESTFEIQQLQISFHQKQGFMMIILSNAKISGSRLNSKVDKIRKWRRNNNPDRRKLDHLSKTRISKESRNEELDRPERTILNLV</sequence>
<keyword evidence="3" id="KW-1185">Reference proteome</keyword>
<dbReference type="AlphaFoldDB" id="A0A0V1D9A0"/>
<feature type="compositionally biased region" description="Polar residues" evidence="1">
    <location>
        <begin position="223"/>
        <end position="238"/>
    </location>
</feature>
<organism evidence="2 3">
    <name type="scientific">Trichinella britovi</name>
    <name type="common">Parasitic roundworm</name>
    <dbReference type="NCBI Taxonomy" id="45882"/>
    <lineage>
        <taxon>Eukaryota</taxon>
        <taxon>Metazoa</taxon>
        <taxon>Ecdysozoa</taxon>
        <taxon>Nematoda</taxon>
        <taxon>Enoplea</taxon>
        <taxon>Dorylaimia</taxon>
        <taxon>Trichinellida</taxon>
        <taxon>Trichinellidae</taxon>
        <taxon>Trichinella</taxon>
    </lineage>
</organism>
<protein>
    <submittedName>
        <fullName evidence="2">Uncharacterized protein</fullName>
    </submittedName>
</protein>
<dbReference type="OMA" id="RTDQPSH"/>
<dbReference type="EMBL" id="JYDI01000024">
    <property type="protein sequence ID" value="KRY58096.1"/>
    <property type="molecule type" value="Genomic_DNA"/>
</dbReference>
<accession>A0A0V1D9A0</accession>
<evidence type="ECO:0000256" key="1">
    <source>
        <dbReference type="SAM" id="MobiDB-lite"/>
    </source>
</evidence>
<feature type="region of interest" description="Disordered" evidence="1">
    <location>
        <begin position="223"/>
        <end position="249"/>
    </location>
</feature>
<feature type="non-terminal residue" evidence="2">
    <location>
        <position position="1"/>
    </location>
</feature>
<feature type="region of interest" description="Disordered" evidence="1">
    <location>
        <begin position="350"/>
        <end position="370"/>
    </location>
</feature>
<evidence type="ECO:0000313" key="2">
    <source>
        <dbReference type="EMBL" id="KRY58096.1"/>
    </source>
</evidence>
<comment type="caution">
    <text evidence="2">The sequence shown here is derived from an EMBL/GenBank/DDBJ whole genome shotgun (WGS) entry which is preliminary data.</text>
</comment>
<feature type="region of interest" description="Disordered" evidence="1">
    <location>
        <begin position="268"/>
        <end position="290"/>
    </location>
</feature>
<dbReference type="OrthoDB" id="5918768at2759"/>
<name>A0A0V1D9A0_TRIBR</name>
<feature type="region of interest" description="Disordered" evidence="1">
    <location>
        <begin position="173"/>
        <end position="196"/>
    </location>
</feature>
<evidence type="ECO:0000313" key="3">
    <source>
        <dbReference type="Proteomes" id="UP000054653"/>
    </source>
</evidence>
<proteinExistence type="predicted"/>